<organism evidence="3 4">
    <name type="scientific">Ecytonucleospora hepatopenaei</name>
    <dbReference type="NCBI Taxonomy" id="646526"/>
    <lineage>
        <taxon>Eukaryota</taxon>
        <taxon>Fungi</taxon>
        <taxon>Fungi incertae sedis</taxon>
        <taxon>Microsporidia</taxon>
        <taxon>Enterocytozoonidae</taxon>
        <taxon>Ecytonucleospora</taxon>
    </lineage>
</organism>
<feature type="compositionally biased region" description="Basic and acidic residues" evidence="1">
    <location>
        <begin position="295"/>
        <end position="305"/>
    </location>
</feature>
<evidence type="ECO:0000256" key="1">
    <source>
        <dbReference type="SAM" id="MobiDB-lite"/>
    </source>
</evidence>
<keyword evidence="4" id="KW-1185">Reference proteome</keyword>
<dbReference type="VEuPathDB" id="MicrosporidiaDB:EHP00_1233"/>
<sequence length="376" mass="43689">MNFSIWHWFSNWNTYKIKSKTPLLVFPKYDVKSKNEIKCELEFILHKDIPLKIEETEFTLFDNCYVDDCIATNISVVSIYVSPAFLRAYKNPNCTFRSAFSNRELRINNLKGCFLQFVKGQLMIDYKRNKKVKYIAKGNRTIDLFDITKQKVGDISTANTQLLLDHIDQISLFTQEYLNLIDDVPRVVNGENGLLFKAKTCFNIYGIHDQNNVIKPNETVPGRIQRTFEIGKDVIYYTWEKTKNIASKLKENKPKCLNLQNIQIVEKNIDISSEKEDSNNSDDLNKSDNLNNSKDCGKSSKKAEQNKNNNTSDNKSSKPNELFTHKKPISFIKTGHNANRLLFINMILYLCMFLCFLIIFYAHKILLKKNKKKGII</sequence>
<protein>
    <submittedName>
        <fullName evidence="3">Uncharacterized protein</fullName>
    </submittedName>
</protein>
<evidence type="ECO:0000313" key="4">
    <source>
        <dbReference type="Proteomes" id="UP000192758"/>
    </source>
</evidence>
<evidence type="ECO:0000256" key="2">
    <source>
        <dbReference type="SAM" id="Phobius"/>
    </source>
</evidence>
<accession>A0A1W0E3H4</accession>
<evidence type="ECO:0000313" key="3">
    <source>
        <dbReference type="EMBL" id="OQS53783.1"/>
    </source>
</evidence>
<reference evidence="3 4" key="1">
    <citation type="journal article" date="2017" name="Environ. Microbiol.">
        <title>Decay of the glycolytic pathway and adaptation to intranuclear parasitism within Enterocytozoonidae microsporidia.</title>
        <authorList>
            <person name="Wiredu Boakye D."/>
            <person name="Jaroenlak P."/>
            <person name="Prachumwat A."/>
            <person name="Williams T.A."/>
            <person name="Bateman K.S."/>
            <person name="Itsathitphaisarn O."/>
            <person name="Sritunyalucksana K."/>
            <person name="Paszkiewicz K.H."/>
            <person name="Moore K.A."/>
            <person name="Stentiford G.D."/>
            <person name="Williams B.A."/>
        </authorList>
    </citation>
    <scope>NUCLEOTIDE SEQUENCE [LARGE SCALE GENOMIC DNA]</scope>
    <source>
        <strain evidence="3 4">TH1</strain>
    </source>
</reference>
<gene>
    <name evidence="3" type="ORF">EHP00_1233</name>
</gene>
<feature type="compositionally biased region" description="Low complexity" evidence="1">
    <location>
        <begin position="306"/>
        <end position="320"/>
    </location>
</feature>
<dbReference type="Proteomes" id="UP000192758">
    <property type="component" value="Unassembled WGS sequence"/>
</dbReference>
<name>A0A1W0E3H4_9MICR</name>
<dbReference type="AlphaFoldDB" id="A0A1W0E3H4"/>
<feature type="transmembrane region" description="Helical" evidence="2">
    <location>
        <begin position="341"/>
        <end position="362"/>
    </location>
</feature>
<dbReference type="EMBL" id="MNPJ01000025">
    <property type="protein sequence ID" value="OQS53783.1"/>
    <property type="molecule type" value="Genomic_DNA"/>
</dbReference>
<keyword evidence="2" id="KW-1133">Transmembrane helix</keyword>
<keyword evidence="2" id="KW-0472">Membrane</keyword>
<feature type="compositionally biased region" description="Basic and acidic residues" evidence="1">
    <location>
        <begin position="273"/>
        <end position="286"/>
    </location>
</feature>
<proteinExistence type="predicted"/>
<feature type="region of interest" description="Disordered" evidence="1">
    <location>
        <begin position="273"/>
        <end position="321"/>
    </location>
</feature>
<comment type="caution">
    <text evidence="3">The sequence shown here is derived from an EMBL/GenBank/DDBJ whole genome shotgun (WGS) entry which is preliminary data.</text>
</comment>
<keyword evidence="2" id="KW-0812">Transmembrane</keyword>